<dbReference type="InterPro" id="IPR032179">
    <property type="entry name" value="Cry22Aa_Ig-like"/>
</dbReference>
<evidence type="ECO:0000256" key="4">
    <source>
        <dbReference type="ARBA" id="ARBA00022984"/>
    </source>
</evidence>
<dbReference type="InterPro" id="IPR005490">
    <property type="entry name" value="LD_TPept_cat_dom"/>
</dbReference>
<dbReference type="PANTHER" id="PTHR30582">
    <property type="entry name" value="L,D-TRANSPEPTIDASE"/>
    <property type="match status" value="1"/>
</dbReference>
<sequence length="521" mass="57574">MNRVRYKMGLSKIIMGVLTLMFLCLAFTKYQNVTAATTYPYLLKVNKQQNVITVYKKDKSGKYTVPYKAFVCSTGVATPLGTFKTPERYRWRLLDGDVWGQYSTRITKGILFHSVWYYKPDPSTLSARQYNKLGTAASHGCVRVSVADAKWIYDNCPIGTTVEIYNSKDPGPLGKPQAIKIKEGTGWDPTDIWSKGNPYNNKKPTIVGAKNQTIKYGEKVDLKRGVKALSTAGLYITSDIKISGKVNSNKAGNYKITYSITDLLGRKASKTVTFKVLKDTSIPVLTGVVDQVVSKDVKIDRAFALKGVKAKAGKQVLTIEYIKTDITKNEDDTYTIDYLVTAPNGKKASAVALISIDREAPAIIGVTDREIAWDTVVDKEFALKGITVLDDYANLENKDITVTIIDNKDHTYNVTYEVSDGCGNAAMENALFAITDFLKIEGVKDQELPLGYVINDSYVKQGVKATDNGRDVTWKLTVSISKPADNKYTVTYSVKDDSGNEEIATAVFTIPLDKAEAPDIE</sequence>
<dbReference type="Proteomes" id="UP000273083">
    <property type="component" value="Unassembled WGS sequence"/>
</dbReference>
<dbReference type="GO" id="GO:0008360">
    <property type="term" value="P:regulation of cell shape"/>
    <property type="evidence" value="ECO:0007669"/>
    <property type="project" value="UniProtKB-UniRule"/>
</dbReference>
<protein>
    <submittedName>
        <fullName evidence="8">Uncharacterized protein DUF5011</fullName>
    </submittedName>
</protein>
<evidence type="ECO:0000256" key="2">
    <source>
        <dbReference type="ARBA" id="ARBA00022679"/>
    </source>
</evidence>
<dbReference type="InterPro" id="IPR013783">
    <property type="entry name" value="Ig-like_fold"/>
</dbReference>
<dbReference type="GO" id="GO:0018104">
    <property type="term" value="P:peptidoglycan-protein cross-linking"/>
    <property type="evidence" value="ECO:0007669"/>
    <property type="project" value="TreeGrafter"/>
</dbReference>
<dbReference type="InterPro" id="IPR050979">
    <property type="entry name" value="LD-transpeptidase"/>
</dbReference>
<dbReference type="PROSITE" id="PS52029">
    <property type="entry name" value="LD_TPASE"/>
    <property type="match status" value="1"/>
</dbReference>
<keyword evidence="5 6" id="KW-0961">Cell wall biogenesis/degradation</keyword>
<dbReference type="Pfam" id="PF03734">
    <property type="entry name" value="YkuD"/>
    <property type="match status" value="1"/>
</dbReference>
<dbReference type="UniPathway" id="UPA00219"/>
<organism evidence="8 9">
    <name type="scientific">Mobilisporobacter senegalensis</name>
    <dbReference type="NCBI Taxonomy" id="1329262"/>
    <lineage>
        <taxon>Bacteria</taxon>
        <taxon>Bacillati</taxon>
        <taxon>Bacillota</taxon>
        <taxon>Clostridia</taxon>
        <taxon>Lachnospirales</taxon>
        <taxon>Lachnospiraceae</taxon>
        <taxon>Mobilisporobacter</taxon>
    </lineage>
</organism>
<dbReference type="GO" id="GO:0005576">
    <property type="term" value="C:extracellular region"/>
    <property type="evidence" value="ECO:0007669"/>
    <property type="project" value="TreeGrafter"/>
</dbReference>
<dbReference type="EMBL" id="RJVG01000011">
    <property type="protein sequence ID" value="ROR25346.1"/>
    <property type="molecule type" value="Genomic_DNA"/>
</dbReference>
<dbReference type="CDD" id="cd16913">
    <property type="entry name" value="YkuD_like"/>
    <property type="match status" value="1"/>
</dbReference>
<dbReference type="SUPFAM" id="SSF141523">
    <property type="entry name" value="L,D-transpeptidase catalytic domain-like"/>
    <property type="match status" value="1"/>
</dbReference>
<gene>
    <name evidence="8" type="ORF">EDD66_111108</name>
</gene>
<keyword evidence="4 6" id="KW-0573">Peptidoglycan synthesis</keyword>
<name>A0A3N1XF41_9FIRM</name>
<dbReference type="GO" id="GO:0016740">
    <property type="term" value="F:transferase activity"/>
    <property type="evidence" value="ECO:0007669"/>
    <property type="project" value="UniProtKB-KW"/>
</dbReference>
<evidence type="ECO:0000313" key="9">
    <source>
        <dbReference type="Proteomes" id="UP000273083"/>
    </source>
</evidence>
<keyword evidence="9" id="KW-1185">Reference proteome</keyword>
<feature type="domain" description="L,D-TPase catalytic" evidence="7">
    <location>
        <begin position="41"/>
        <end position="165"/>
    </location>
</feature>
<feature type="active site" description="Nucleophile" evidence="6">
    <location>
        <position position="141"/>
    </location>
</feature>
<dbReference type="PANTHER" id="PTHR30582:SF2">
    <property type="entry name" value="L,D-TRANSPEPTIDASE YCIB-RELATED"/>
    <property type="match status" value="1"/>
</dbReference>
<feature type="active site" description="Proton donor/acceptor" evidence="6">
    <location>
        <position position="113"/>
    </location>
</feature>
<dbReference type="GO" id="GO:0071555">
    <property type="term" value="P:cell wall organization"/>
    <property type="evidence" value="ECO:0007669"/>
    <property type="project" value="UniProtKB-UniRule"/>
</dbReference>
<dbReference type="InterPro" id="IPR038063">
    <property type="entry name" value="Transpep_catalytic_dom"/>
</dbReference>
<keyword evidence="2" id="KW-0808">Transferase</keyword>
<dbReference type="AlphaFoldDB" id="A0A3N1XF41"/>
<dbReference type="RefSeq" id="WP_170164387.1">
    <property type="nucleotide sequence ID" value="NZ_RJVG01000011.1"/>
</dbReference>
<evidence type="ECO:0000256" key="1">
    <source>
        <dbReference type="ARBA" id="ARBA00004752"/>
    </source>
</evidence>
<evidence type="ECO:0000259" key="7">
    <source>
        <dbReference type="PROSITE" id="PS52029"/>
    </source>
</evidence>
<evidence type="ECO:0000256" key="6">
    <source>
        <dbReference type="PROSITE-ProRule" id="PRU01373"/>
    </source>
</evidence>
<reference evidence="8 9" key="1">
    <citation type="submission" date="2018-11" db="EMBL/GenBank/DDBJ databases">
        <title>Genomic Encyclopedia of Type Strains, Phase IV (KMG-IV): sequencing the most valuable type-strain genomes for metagenomic binning, comparative biology and taxonomic classification.</title>
        <authorList>
            <person name="Goeker M."/>
        </authorList>
    </citation>
    <scope>NUCLEOTIDE SEQUENCE [LARGE SCALE GENOMIC DNA]</scope>
    <source>
        <strain evidence="8 9">DSM 26537</strain>
    </source>
</reference>
<comment type="pathway">
    <text evidence="1 6">Cell wall biogenesis; peptidoglycan biosynthesis.</text>
</comment>
<keyword evidence="3 6" id="KW-0133">Cell shape</keyword>
<evidence type="ECO:0000256" key="3">
    <source>
        <dbReference type="ARBA" id="ARBA00022960"/>
    </source>
</evidence>
<dbReference type="GO" id="GO:0071972">
    <property type="term" value="F:peptidoglycan L,D-transpeptidase activity"/>
    <property type="evidence" value="ECO:0007669"/>
    <property type="project" value="TreeGrafter"/>
</dbReference>
<evidence type="ECO:0000313" key="8">
    <source>
        <dbReference type="EMBL" id="ROR25346.1"/>
    </source>
</evidence>
<accession>A0A3N1XF41</accession>
<evidence type="ECO:0000256" key="5">
    <source>
        <dbReference type="ARBA" id="ARBA00023316"/>
    </source>
</evidence>
<dbReference type="Gene3D" id="2.40.440.10">
    <property type="entry name" value="L,D-transpeptidase catalytic domain-like"/>
    <property type="match status" value="1"/>
</dbReference>
<comment type="caution">
    <text evidence="8">The sequence shown here is derived from an EMBL/GenBank/DDBJ whole genome shotgun (WGS) entry which is preliminary data.</text>
</comment>
<dbReference type="Pfam" id="PF16403">
    <property type="entry name" value="Bact_surface_Ig-like"/>
    <property type="match status" value="1"/>
</dbReference>
<dbReference type="Gene3D" id="2.60.40.10">
    <property type="entry name" value="Immunoglobulins"/>
    <property type="match status" value="2"/>
</dbReference>
<proteinExistence type="predicted"/>